<accession>A0A380H209</accession>
<name>A0A380H209_9STAP</name>
<dbReference type="Proteomes" id="UP000255425">
    <property type="component" value="Unassembled WGS sequence"/>
</dbReference>
<organism evidence="2 3">
    <name type="scientific">Staphylococcus saccharolyticus</name>
    <dbReference type="NCBI Taxonomy" id="33028"/>
    <lineage>
        <taxon>Bacteria</taxon>
        <taxon>Bacillati</taxon>
        <taxon>Bacillota</taxon>
        <taxon>Bacilli</taxon>
        <taxon>Bacillales</taxon>
        <taxon>Staphylococcaceae</taxon>
        <taxon>Staphylococcus</taxon>
    </lineage>
</organism>
<feature type="transmembrane region" description="Helical" evidence="1">
    <location>
        <begin position="6"/>
        <end position="24"/>
    </location>
</feature>
<proteinExistence type="predicted"/>
<dbReference type="AlphaFoldDB" id="A0A380H209"/>
<dbReference type="RefSeq" id="WP_115313106.1">
    <property type="nucleotide sequence ID" value="NZ_CP066042.1"/>
</dbReference>
<dbReference type="GeneID" id="63936679"/>
<dbReference type="EMBL" id="UHDZ01000001">
    <property type="protein sequence ID" value="SUM70612.1"/>
    <property type="molecule type" value="Genomic_DNA"/>
</dbReference>
<gene>
    <name evidence="2" type="ORF">NCTC11807_01271</name>
</gene>
<keyword evidence="3" id="KW-1185">Reference proteome</keyword>
<keyword evidence="1" id="KW-0472">Membrane</keyword>
<protein>
    <submittedName>
        <fullName evidence="2">Putative staphylococcal protein</fullName>
    </submittedName>
</protein>
<evidence type="ECO:0000256" key="1">
    <source>
        <dbReference type="SAM" id="Phobius"/>
    </source>
</evidence>
<keyword evidence="1" id="KW-0812">Transmembrane</keyword>
<evidence type="ECO:0000313" key="2">
    <source>
        <dbReference type="EMBL" id="SUM70612.1"/>
    </source>
</evidence>
<keyword evidence="1" id="KW-1133">Transmembrane helix</keyword>
<sequence length="140" mass="15798">MGKSTNLFRIVLGIGSAVAAVALTRKDSREKLKKEYNKYKENPESYKANAKDFAGQLGAKANETIQNVKNNPKGYVERIKNDPKAFFEDEKSKFTGSDDKKRDYLEESKFDDEGGATINNNLRVVTEEDLKNNKNALQDK</sequence>
<reference evidence="2 3" key="1">
    <citation type="submission" date="2018-06" db="EMBL/GenBank/DDBJ databases">
        <authorList>
            <consortium name="Pathogen Informatics"/>
            <person name="Doyle S."/>
        </authorList>
    </citation>
    <scope>NUCLEOTIDE SEQUENCE [LARGE SCALE GENOMIC DNA]</scope>
    <source>
        <strain evidence="2 3">NCTC11807</strain>
    </source>
</reference>
<evidence type="ECO:0000313" key="3">
    <source>
        <dbReference type="Proteomes" id="UP000255425"/>
    </source>
</evidence>